<comment type="caution">
    <text evidence="2">The sequence shown here is derived from an EMBL/GenBank/DDBJ whole genome shotgun (WGS) entry which is preliminary data.</text>
</comment>
<evidence type="ECO:0008006" key="4">
    <source>
        <dbReference type="Google" id="ProtNLM"/>
    </source>
</evidence>
<accession>A0A9W7KQY9</accession>
<feature type="transmembrane region" description="Helical" evidence="1">
    <location>
        <begin position="51"/>
        <end position="74"/>
    </location>
</feature>
<dbReference type="PANTHER" id="PTHR43044">
    <property type="match status" value="1"/>
</dbReference>
<gene>
    <name evidence="2" type="ORF">DS843_21560</name>
</gene>
<evidence type="ECO:0000313" key="2">
    <source>
        <dbReference type="EMBL" id="KAA0677927.1"/>
    </source>
</evidence>
<sequence>MSAPMSAQSPAIDSPAIGAAYARTRRFALAAAAGGLALAAFGWWLDPPLFFQAWLLAFLLWTGLAVGCLTLLLAGHLLSHPRLEPVLDELEAGALTLPLLALLGLPLLAGLPDLYRWAETGTGPMGPVRGHWLDQGGFVLRSAVYLGVWCALAWAMTRPGHHHRRTAAVGLLLMLPTVTLAGLDWVMSLDPDWLSSLFGLAYGVTQTVAALAVALLAAELRPDRALPQRAGGMAGALLALVGTTAYLWFVHFLVVWAANLPEEAGWYLDRGGAWLWLMPGIVVPATALAVLILLPRWLRSHRLALLTAGGLLLAQHLAHMVWLVRPAAQRPELHWLDAVVAAALGALCLALFAHRLSGTPTRRTS</sequence>
<evidence type="ECO:0000256" key="1">
    <source>
        <dbReference type="SAM" id="Phobius"/>
    </source>
</evidence>
<evidence type="ECO:0000313" key="3">
    <source>
        <dbReference type="Proteomes" id="UP000480854"/>
    </source>
</evidence>
<keyword evidence="1" id="KW-1133">Transmembrane helix</keyword>
<name>A0A9W7KQY9_9PROT</name>
<feature type="transmembrane region" description="Helical" evidence="1">
    <location>
        <begin position="230"/>
        <end position="254"/>
    </location>
</feature>
<proteinExistence type="predicted"/>
<reference evidence="2 3" key="1">
    <citation type="submission" date="2018-07" db="EMBL/GenBank/DDBJ databases">
        <title>Genome sequence of Azospirillum sp. ATCC 49961.</title>
        <authorList>
            <person name="Sant'Anna F.H."/>
            <person name="Baldani J.I."/>
            <person name="Zilli J.E."/>
            <person name="Reis V.M."/>
            <person name="Hartmann A."/>
            <person name="Cruz L."/>
            <person name="de Souza E.M."/>
            <person name="de Oliveira Pedrosa F."/>
            <person name="Passaglia L.M.P."/>
        </authorList>
    </citation>
    <scope>NUCLEOTIDE SEQUENCE [LARGE SCALE GENOMIC DNA]</scope>
    <source>
        <strain evidence="2 3">ATCC 49961</strain>
    </source>
</reference>
<protein>
    <recommendedName>
        <fullName evidence="4">Quinol:cytochrome c oxidoreductase quinone-binding subunit 2</fullName>
    </recommendedName>
</protein>
<feature type="transmembrane region" description="Helical" evidence="1">
    <location>
        <begin position="27"/>
        <end position="45"/>
    </location>
</feature>
<feature type="transmembrane region" description="Helical" evidence="1">
    <location>
        <begin position="303"/>
        <end position="323"/>
    </location>
</feature>
<dbReference type="AlphaFoldDB" id="A0A9W7KQY9"/>
<keyword evidence="3" id="KW-1185">Reference proteome</keyword>
<feature type="transmembrane region" description="Helical" evidence="1">
    <location>
        <begin position="168"/>
        <end position="187"/>
    </location>
</feature>
<dbReference type="EMBL" id="QOKW01000020">
    <property type="protein sequence ID" value="KAA0677927.1"/>
    <property type="molecule type" value="Genomic_DNA"/>
</dbReference>
<feature type="transmembrane region" description="Helical" evidence="1">
    <location>
        <begin position="274"/>
        <end position="294"/>
    </location>
</feature>
<organism evidence="2 3">
    <name type="scientific">Roseomonas genomospecies 6</name>
    <dbReference type="NCBI Taxonomy" id="214106"/>
    <lineage>
        <taxon>Bacteria</taxon>
        <taxon>Pseudomonadati</taxon>
        <taxon>Pseudomonadota</taxon>
        <taxon>Alphaproteobacteria</taxon>
        <taxon>Acetobacterales</taxon>
        <taxon>Roseomonadaceae</taxon>
        <taxon>Roseomonas</taxon>
    </lineage>
</organism>
<feature type="transmembrane region" description="Helical" evidence="1">
    <location>
        <begin position="193"/>
        <end position="218"/>
    </location>
</feature>
<feature type="transmembrane region" description="Helical" evidence="1">
    <location>
        <begin position="138"/>
        <end position="156"/>
    </location>
</feature>
<feature type="transmembrane region" description="Helical" evidence="1">
    <location>
        <begin position="95"/>
        <end position="118"/>
    </location>
</feature>
<dbReference type="Proteomes" id="UP000480854">
    <property type="component" value="Unassembled WGS sequence"/>
</dbReference>
<dbReference type="PANTHER" id="PTHR43044:SF1">
    <property type="entry name" value="QUINOL:CYTOCHROME C OXIDOREDUCTASE QUINONE-BINDING SUBUNIT 2"/>
    <property type="match status" value="1"/>
</dbReference>
<feature type="transmembrane region" description="Helical" evidence="1">
    <location>
        <begin position="335"/>
        <end position="353"/>
    </location>
</feature>
<keyword evidence="1" id="KW-0812">Transmembrane</keyword>
<keyword evidence="1" id="KW-0472">Membrane</keyword>